<dbReference type="Pfam" id="PF00018">
    <property type="entry name" value="SH3_1"/>
    <property type="match status" value="1"/>
</dbReference>
<evidence type="ECO:0000259" key="4">
    <source>
        <dbReference type="PROSITE" id="PS50002"/>
    </source>
</evidence>
<dbReference type="RefSeq" id="XP_060123241.1">
    <property type="nucleotide sequence ID" value="XM_060267258.1"/>
</dbReference>
<dbReference type="InterPro" id="IPR001452">
    <property type="entry name" value="SH3_domain"/>
</dbReference>
<keyword evidence="1 2" id="KW-0728">SH3 domain</keyword>
<dbReference type="PRINTS" id="PR00452">
    <property type="entry name" value="SH3DOMAIN"/>
</dbReference>
<evidence type="ECO:0000313" key="6">
    <source>
        <dbReference type="Proteomes" id="UP001217754"/>
    </source>
</evidence>
<keyword evidence="6" id="KW-1185">Reference proteome</keyword>
<protein>
    <recommendedName>
        <fullName evidence="4">SH3 domain-containing protein</fullName>
    </recommendedName>
</protein>
<dbReference type="SMART" id="SM00326">
    <property type="entry name" value="SH3"/>
    <property type="match status" value="1"/>
</dbReference>
<dbReference type="Proteomes" id="UP001217754">
    <property type="component" value="Chromosome 6"/>
</dbReference>
<feature type="domain" description="SH3" evidence="4">
    <location>
        <begin position="87"/>
        <end position="147"/>
    </location>
</feature>
<reference evidence="5" key="1">
    <citation type="submission" date="2023-03" db="EMBL/GenBank/DDBJ databases">
        <title>Mating type loci evolution in Malassezia.</title>
        <authorList>
            <person name="Coelho M.A."/>
        </authorList>
    </citation>
    <scope>NUCLEOTIDE SEQUENCE</scope>
    <source>
        <strain evidence="5">CBS 9431</strain>
    </source>
</reference>
<feature type="compositionally biased region" description="Polar residues" evidence="3">
    <location>
        <begin position="12"/>
        <end position="29"/>
    </location>
</feature>
<gene>
    <name evidence="5" type="ORF">MJAP1_003330</name>
</gene>
<dbReference type="AlphaFoldDB" id="A0AAF0F4E1"/>
<accession>A0AAF0F4E1</accession>
<evidence type="ECO:0000256" key="3">
    <source>
        <dbReference type="SAM" id="MobiDB-lite"/>
    </source>
</evidence>
<feature type="region of interest" description="Disordered" evidence="3">
    <location>
        <begin position="1"/>
        <end position="29"/>
    </location>
</feature>
<dbReference type="InterPro" id="IPR036028">
    <property type="entry name" value="SH3-like_dom_sf"/>
</dbReference>
<dbReference type="EMBL" id="CP119963">
    <property type="protein sequence ID" value="WFD40344.1"/>
    <property type="molecule type" value="Genomic_DNA"/>
</dbReference>
<proteinExistence type="predicted"/>
<evidence type="ECO:0000256" key="1">
    <source>
        <dbReference type="ARBA" id="ARBA00022443"/>
    </source>
</evidence>
<dbReference type="GeneID" id="85226981"/>
<sequence length="147" mass="15581">MSVLTDAGSGSLGTQLVESPENSASTLQGPTSITAALSPRAPGNTESLTLELAQRGVMHIRDFAFDDGDERRDGRGSVLPSLKAASDAPPLFIAMYDFRAESSNELSVASGTQLHVLRDIDGGWVLAQRLDEPTKRGLVPGAYLQKL</sequence>
<name>A0AAF0F4E1_9BASI</name>
<dbReference type="PROSITE" id="PS50002">
    <property type="entry name" value="SH3"/>
    <property type="match status" value="1"/>
</dbReference>
<evidence type="ECO:0000256" key="2">
    <source>
        <dbReference type="PROSITE-ProRule" id="PRU00192"/>
    </source>
</evidence>
<organism evidence="5 6">
    <name type="scientific">Malassezia japonica</name>
    <dbReference type="NCBI Taxonomy" id="223818"/>
    <lineage>
        <taxon>Eukaryota</taxon>
        <taxon>Fungi</taxon>
        <taxon>Dikarya</taxon>
        <taxon>Basidiomycota</taxon>
        <taxon>Ustilaginomycotina</taxon>
        <taxon>Malasseziomycetes</taxon>
        <taxon>Malasseziales</taxon>
        <taxon>Malasseziaceae</taxon>
        <taxon>Malassezia</taxon>
    </lineage>
</organism>
<evidence type="ECO:0000313" key="5">
    <source>
        <dbReference type="EMBL" id="WFD40344.1"/>
    </source>
</evidence>
<dbReference type="Gene3D" id="2.30.30.40">
    <property type="entry name" value="SH3 Domains"/>
    <property type="match status" value="1"/>
</dbReference>
<dbReference type="SUPFAM" id="SSF50044">
    <property type="entry name" value="SH3-domain"/>
    <property type="match status" value="1"/>
</dbReference>